<evidence type="ECO:0000313" key="5">
    <source>
        <dbReference type="Proteomes" id="UP000094570"/>
    </source>
</evidence>
<comment type="caution">
    <text evidence="4">The sequence shown here is derived from an EMBL/GenBank/DDBJ whole genome shotgun (WGS) entry which is preliminary data.</text>
</comment>
<keyword evidence="2" id="KW-0813">Transport</keyword>
<dbReference type="Proteomes" id="UP000094570">
    <property type="component" value="Unassembled WGS sequence"/>
</dbReference>
<keyword evidence="4" id="KW-0067">ATP-binding</keyword>
<dbReference type="GO" id="GO:0005524">
    <property type="term" value="F:ATP binding"/>
    <property type="evidence" value="ECO:0007669"/>
    <property type="project" value="UniProtKB-KW"/>
</dbReference>
<evidence type="ECO:0000256" key="1">
    <source>
        <dbReference type="ARBA" id="ARBA00005417"/>
    </source>
</evidence>
<dbReference type="PROSITE" id="PS50893">
    <property type="entry name" value="ABC_TRANSPORTER_2"/>
    <property type="match status" value="1"/>
</dbReference>
<dbReference type="Pfam" id="PF00005">
    <property type="entry name" value="ABC_tran"/>
    <property type="match status" value="1"/>
</dbReference>
<evidence type="ECO:0000259" key="3">
    <source>
        <dbReference type="PROSITE" id="PS50893"/>
    </source>
</evidence>
<gene>
    <name evidence="4" type="ORF">A4H02_00695</name>
</gene>
<dbReference type="CDD" id="cd00267">
    <property type="entry name" value="ABC_ATPase"/>
    <property type="match status" value="1"/>
</dbReference>
<dbReference type="SUPFAM" id="SSF52540">
    <property type="entry name" value="P-loop containing nucleoside triphosphate hydrolases"/>
    <property type="match status" value="1"/>
</dbReference>
<protein>
    <submittedName>
        <fullName evidence="4">ABC transporter ATP-binding protein</fullName>
    </submittedName>
</protein>
<keyword evidence="4" id="KW-0547">Nucleotide-binding</keyword>
<dbReference type="GO" id="GO:0016887">
    <property type="term" value="F:ATP hydrolysis activity"/>
    <property type="evidence" value="ECO:0007669"/>
    <property type="project" value="InterPro"/>
</dbReference>
<dbReference type="PANTHER" id="PTHR43166">
    <property type="entry name" value="AMINO ACID IMPORT ATP-BINDING PROTEIN"/>
    <property type="match status" value="1"/>
</dbReference>
<dbReference type="Gene3D" id="3.40.50.300">
    <property type="entry name" value="P-loop containing nucleotide triphosphate hydrolases"/>
    <property type="match status" value="1"/>
</dbReference>
<accession>A0A1E3G5A0</accession>
<evidence type="ECO:0000313" key="4">
    <source>
        <dbReference type="EMBL" id="ODN31320.1"/>
    </source>
</evidence>
<feature type="domain" description="ABC transporter" evidence="3">
    <location>
        <begin position="13"/>
        <end position="245"/>
    </location>
</feature>
<evidence type="ECO:0000256" key="2">
    <source>
        <dbReference type="ARBA" id="ARBA00022448"/>
    </source>
</evidence>
<dbReference type="PANTHER" id="PTHR43166:SF4">
    <property type="entry name" value="PHOSPHONATES IMPORT ATP-BINDING PROTEIN PHNC"/>
    <property type="match status" value="1"/>
</dbReference>
<sequence>MKKIESQVNVTKVEVIDFSARVRGNYLFERISTVFESGNITLLYGPRGSGKSAFLRSFAKLNEEIYPEITYSGSILFDGKDLQSFKEQELRQLVTYLDTNYLESMDYLTLREIIHLVFGKSFKFSVEEYASTLDEFGVLKALYKFEKTPLSSLYVLEKIGLLLFISSLKLSSLLIFDCILDHLDDEHVEKVTNMLKNMAKSGKIIVISTRTLTRFLALADVLIVMNSGRFIYSGRPDEFILEGSV</sequence>
<dbReference type="EMBL" id="LWAF01000001">
    <property type="protein sequence ID" value="ODN31320.1"/>
    <property type="molecule type" value="Genomic_DNA"/>
</dbReference>
<dbReference type="OrthoDB" id="45287at2"/>
<dbReference type="InterPro" id="IPR027417">
    <property type="entry name" value="P-loop_NTPase"/>
</dbReference>
<reference evidence="5" key="1">
    <citation type="submission" date="2016-04" db="EMBL/GenBank/DDBJ databases">
        <title>The genome sequence project of a novel Fervidobacterium isolate from a hot spring in Thailand.</title>
        <authorList>
            <person name="Gonzalez J.M."/>
            <person name="Cuecas A."/>
            <person name="Kanoksilapatham W."/>
        </authorList>
    </citation>
    <scope>NUCLEOTIDE SEQUENCE [LARGE SCALE GENOMIC DNA]</scope>
    <source>
        <strain evidence="5">FC2004</strain>
    </source>
</reference>
<keyword evidence="5" id="KW-1185">Reference proteome</keyword>
<dbReference type="InterPro" id="IPR003439">
    <property type="entry name" value="ABC_transporter-like_ATP-bd"/>
</dbReference>
<dbReference type="RefSeq" id="WP_083996510.1">
    <property type="nucleotide sequence ID" value="NZ_CP140110.1"/>
</dbReference>
<dbReference type="InterPro" id="IPR050086">
    <property type="entry name" value="MetN_ABC_transporter-like"/>
</dbReference>
<dbReference type="STRING" id="1008305.A4H02_00695"/>
<organism evidence="4 5">
    <name type="scientific">Fervidobacterium thailandense</name>
    <dbReference type="NCBI Taxonomy" id="1008305"/>
    <lineage>
        <taxon>Bacteria</taxon>
        <taxon>Thermotogati</taxon>
        <taxon>Thermotogota</taxon>
        <taxon>Thermotogae</taxon>
        <taxon>Thermotogales</taxon>
        <taxon>Fervidobacteriaceae</taxon>
        <taxon>Fervidobacterium</taxon>
    </lineage>
</organism>
<proteinExistence type="inferred from homology"/>
<dbReference type="AlphaFoldDB" id="A0A1E3G5A0"/>
<name>A0A1E3G5A0_9BACT</name>
<comment type="similarity">
    <text evidence="1">Belongs to the ABC transporter superfamily.</text>
</comment>